<proteinExistence type="predicted"/>
<gene>
    <name evidence="1" type="ORF">DFE_1754</name>
</gene>
<protein>
    <recommendedName>
        <fullName evidence="3">DsrE family protein</fullName>
    </recommendedName>
</protein>
<dbReference type="Proteomes" id="UP000269883">
    <property type="component" value="Chromosome"/>
</dbReference>
<keyword evidence="2" id="KW-1185">Reference proteome</keyword>
<evidence type="ECO:0000313" key="2">
    <source>
        <dbReference type="Proteomes" id="UP000269883"/>
    </source>
</evidence>
<name>A0A2Z6AZ60_9BACT</name>
<evidence type="ECO:0008006" key="3">
    <source>
        <dbReference type="Google" id="ProtNLM"/>
    </source>
</evidence>
<dbReference type="AlphaFoldDB" id="A0A2Z6AZ60"/>
<accession>A0A2Z6AZ60</accession>
<sequence>MDKKLGVYVSSNEHLPQLVKLCQAARRADVGVDIFFSHLGCSMMKDPLFEELPKVVNRMAMCLVCFEEHGGERPVPGFGDKDYATQERHCEIIDGCGRYLSF</sequence>
<dbReference type="RefSeq" id="WP_126378608.1">
    <property type="nucleotide sequence ID" value="NZ_AP017378.1"/>
</dbReference>
<reference evidence="1 2" key="1">
    <citation type="journal article" date="2018" name="Sci. Adv.">
        <title>Multi-heme cytochromes provide a pathway for survival in energy-limited environments.</title>
        <authorList>
            <person name="Deng X."/>
            <person name="Dohmae N."/>
            <person name="Nealson K.H."/>
            <person name="Hashimoto K."/>
            <person name="Okamoto A."/>
        </authorList>
    </citation>
    <scope>NUCLEOTIDE SEQUENCE [LARGE SCALE GENOMIC DNA]</scope>
    <source>
        <strain evidence="1 2">IS5</strain>
    </source>
</reference>
<dbReference type="EMBL" id="AP017378">
    <property type="protein sequence ID" value="BBD08480.1"/>
    <property type="molecule type" value="Genomic_DNA"/>
</dbReference>
<dbReference type="OrthoDB" id="5431476at2"/>
<dbReference type="KEGG" id="dfl:DFE_1754"/>
<evidence type="ECO:0000313" key="1">
    <source>
        <dbReference type="EMBL" id="BBD08480.1"/>
    </source>
</evidence>
<organism evidence="1 2">
    <name type="scientific">Desulfovibrio ferrophilus</name>
    <dbReference type="NCBI Taxonomy" id="241368"/>
    <lineage>
        <taxon>Bacteria</taxon>
        <taxon>Pseudomonadati</taxon>
        <taxon>Thermodesulfobacteriota</taxon>
        <taxon>Desulfovibrionia</taxon>
        <taxon>Desulfovibrionales</taxon>
        <taxon>Desulfovibrionaceae</taxon>
        <taxon>Desulfovibrio</taxon>
    </lineage>
</organism>